<dbReference type="EMBL" id="JAKRVX010000002">
    <property type="protein sequence ID" value="MCL9816394.1"/>
    <property type="molecule type" value="Genomic_DNA"/>
</dbReference>
<dbReference type="AlphaFoldDB" id="A0AAE3FXB9"/>
<dbReference type="Gene3D" id="2.160.20.10">
    <property type="entry name" value="Single-stranded right-handed beta-helix, Pectin lyase-like"/>
    <property type="match status" value="1"/>
</dbReference>
<protein>
    <submittedName>
        <fullName evidence="3">Right-handed parallel beta-helix repeat-containing protein</fullName>
    </submittedName>
</protein>
<dbReference type="NCBIfam" id="TIGR03804">
    <property type="entry name" value="para_beta_helix"/>
    <property type="match status" value="4"/>
</dbReference>
<feature type="region of interest" description="Disordered" evidence="1">
    <location>
        <begin position="31"/>
        <end position="76"/>
    </location>
</feature>
<sequence>MEEMDHSYRSTRRKYLSATAAIGGLAIASGTASACDEKDKKKDDEKRADERREELDKFTDGVESEDTDPTEIDSPTVITEPGAYVITEDIETDLQRGEACIFVKSDNVTVDGRDNTLRGGGSGAGIFVLDSTNVRVRNCNIENFLFGVTYFEAADDGVVDGCTVTNCTEGIGIDDATDNVVRNCTLRESKLVVEFDSIGTVLINNEITDVPDRNGVSLADSSRCYVIDNKVTGSEQSGLFCDSVITSTISGNEFTDNGAYGIELDFCEDNRITDNDLSDNEDGACNLENSDANLFRGNDPACGPDE</sequence>
<dbReference type="InterPro" id="IPR011050">
    <property type="entry name" value="Pectin_lyase_fold/virulence"/>
</dbReference>
<name>A0AAE3FXB9_9EURY</name>
<dbReference type="Proteomes" id="UP001203207">
    <property type="component" value="Unassembled WGS sequence"/>
</dbReference>
<reference evidence="3" key="2">
    <citation type="submission" date="2022-02" db="EMBL/GenBank/DDBJ databases">
        <authorList>
            <person name="Elcheninov A.G."/>
            <person name="Sorokin D.Y."/>
            <person name="Kublanov I.V."/>
        </authorList>
    </citation>
    <scope>NUCLEOTIDE SEQUENCE</scope>
    <source>
        <strain evidence="3">AArc-St2</strain>
    </source>
</reference>
<feature type="compositionally biased region" description="Acidic residues" evidence="1">
    <location>
        <begin position="62"/>
        <end position="71"/>
    </location>
</feature>
<dbReference type="InterPro" id="IPR007742">
    <property type="entry name" value="NosD_dom"/>
</dbReference>
<feature type="compositionally biased region" description="Basic and acidic residues" evidence="1">
    <location>
        <begin position="35"/>
        <end position="60"/>
    </location>
</feature>
<evidence type="ECO:0000313" key="4">
    <source>
        <dbReference type="Proteomes" id="UP001203207"/>
    </source>
</evidence>
<keyword evidence="4" id="KW-1185">Reference proteome</keyword>
<gene>
    <name evidence="3" type="ORF">AArcSt2_05490</name>
</gene>
<dbReference type="SMART" id="SM00710">
    <property type="entry name" value="PbH1"/>
    <property type="match status" value="7"/>
</dbReference>
<comment type="caution">
    <text evidence="3">The sequence shown here is derived from an EMBL/GenBank/DDBJ whole genome shotgun (WGS) entry which is preliminary data.</text>
</comment>
<dbReference type="InterPro" id="IPR006626">
    <property type="entry name" value="PbH1"/>
</dbReference>
<dbReference type="InterPro" id="IPR022441">
    <property type="entry name" value="Para_beta_helix_rpt-2"/>
</dbReference>
<evidence type="ECO:0000313" key="3">
    <source>
        <dbReference type="EMBL" id="MCL9816394.1"/>
    </source>
</evidence>
<feature type="domain" description="Periplasmic copper-binding protein NosD beta helix" evidence="2">
    <location>
        <begin position="112"/>
        <end position="282"/>
    </location>
</feature>
<proteinExistence type="predicted"/>
<evidence type="ECO:0000256" key="1">
    <source>
        <dbReference type="SAM" id="MobiDB-lite"/>
    </source>
</evidence>
<reference evidence="3" key="1">
    <citation type="journal article" date="2022" name="Syst. Appl. Microbiol.">
        <title>Natronocalculus amylovorans gen. nov., sp. nov., and Natranaeroarchaeum aerophilus sp. nov., dominant culturable amylolytic natronoarchaea from hypersaline soda lakes in southwestern Siberia.</title>
        <authorList>
            <person name="Sorokin D.Y."/>
            <person name="Elcheninov A.G."/>
            <person name="Khizhniak T.V."/>
            <person name="Koenen M."/>
            <person name="Bale N.J."/>
            <person name="Damste J.S.S."/>
            <person name="Kublanov I.V."/>
        </authorList>
    </citation>
    <scope>NUCLEOTIDE SEQUENCE</scope>
    <source>
        <strain evidence="3">AArc-St2</strain>
    </source>
</reference>
<organism evidence="3 4">
    <name type="scientific">Natronocalculus amylovorans</name>
    <dbReference type="NCBI Taxonomy" id="2917812"/>
    <lineage>
        <taxon>Archaea</taxon>
        <taxon>Methanobacteriati</taxon>
        <taxon>Methanobacteriota</taxon>
        <taxon>Stenosarchaea group</taxon>
        <taxon>Halobacteria</taxon>
        <taxon>Halobacteriales</taxon>
        <taxon>Haloferacaceae</taxon>
        <taxon>Natronocalculus</taxon>
    </lineage>
</organism>
<dbReference type="SUPFAM" id="SSF51126">
    <property type="entry name" value="Pectin lyase-like"/>
    <property type="match status" value="1"/>
</dbReference>
<dbReference type="Pfam" id="PF05048">
    <property type="entry name" value="NosD"/>
    <property type="match status" value="1"/>
</dbReference>
<accession>A0AAE3FXB9</accession>
<dbReference type="InterPro" id="IPR012334">
    <property type="entry name" value="Pectin_lyas_fold"/>
</dbReference>
<dbReference type="RefSeq" id="WP_250583365.1">
    <property type="nucleotide sequence ID" value="NZ_JAKRVX010000002.1"/>
</dbReference>
<evidence type="ECO:0000259" key="2">
    <source>
        <dbReference type="Pfam" id="PF05048"/>
    </source>
</evidence>